<feature type="transmembrane region" description="Helical" evidence="6">
    <location>
        <begin position="201"/>
        <end position="226"/>
    </location>
</feature>
<comment type="similarity">
    <text evidence="2 6">Belongs to the multi antimicrobial extrusion (MATE) (TC 2.A.66.1) family.</text>
</comment>
<feature type="transmembrane region" description="Helical" evidence="6">
    <location>
        <begin position="428"/>
        <end position="449"/>
    </location>
</feature>
<dbReference type="EMBL" id="KI631019">
    <property type="protein sequence ID" value="EYU30643.1"/>
    <property type="molecule type" value="Genomic_DNA"/>
</dbReference>
<feature type="transmembrane region" description="Helical" evidence="6">
    <location>
        <begin position="247"/>
        <end position="272"/>
    </location>
</feature>
<proteinExistence type="inferred from homology"/>
<feature type="transmembrane region" description="Helical" evidence="6">
    <location>
        <begin position="398"/>
        <end position="422"/>
    </location>
</feature>
<dbReference type="InterPro" id="IPR002528">
    <property type="entry name" value="MATE_fam"/>
</dbReference>
<evidence type="ECO:0000256" key="1">
    <source>
        <dbReference type="ARBA" id="ARBA00004141"/>
    </source>
</evidence>
<feature type="transmembrane region" description="Helical" evidence="6">
    <location>
        <begin position="176"/>
        <end position="195"/>
    </location>
</feature>
<reference evidence="7 8" key="1">
    <citation type="journal article" date="2013" name="Proc. Natl. Acad. Sci. U.S.A.">
        <title>Fine-scale variation in meiotic recombination in Mimulus inferred from population shotgun sequencing.</title>
        <authorList>
            <person name="Hellsten U."/>
            <person name="Wright K.M."/>
            <person name="Jenkins J."/>
            <person name="Shu S."/>
            <person name="Yuan Y."/>
            <person name="Wessler S.R."/>
            <person name="Schmutz J."/>
            <person name="Willis J.H."/>
            <person name="Rokhsar D.S."/>
        </authorList>
    </citation>
    <scope>NUCLEOTIDE SEQUENCE [LARGE SCALE GENOMIC DNA]</scope>
    <source>
        <strain evidence="8">cv. DUN x IM62</strain>
    </source>
</reference>
<dbReference type="AlphaFoldDB" id="A0A022QTK4"/>
<sequence length="454" mass="49369">PLLAAAVAGDDIGPVIGVDGFIRAFKLESKKLWSLAGPAIFTSVCQYSLNAVTQTFAGHIGTFELAAFSVENSVISGLCYGIMWGMGSALETLCGQAYGAGQIEMLGRSWVVLLATSSLLTLLYVFAGPALLLLRQNEDISRAAARYSLWMIPQLYAYALNFPISKFLQAQSRMAAMAWISAAALALHVFFSWLLMFRLRWGMAGGAAVLNGSWWFIVVAQLVYIFSGRCGRAWSGFCWGAFENLWGFARLSMASAVMLCLEVWYFTALILFAGYLKNAEVAVDALSTRININGWAVMLALGLNAAVSVRVSNELGADHPRTAKFSMVVVVISAIFLSLIITTILLIFNKQYPYLFSESPQVIEAIYQLTPLLALALLVNNVQPALSGVAIGAGRQALVAYMNITCYYIFGVPLGLLLGYGFKKGVQGIWLGMITGAVVQTLCLFWMVYKTNVE</sequence>
<feature type="transmembrane region" description="Helical" evidence="6">
    <location>
        <begin position="292"/>
        <end position="313"/>
    </location>
</feature>
<dbReference type="CDD" id="cd13132">
    <property type="entry name" value="MATE_eukaryotic"/>
    <property type="match status" value="1"/>
</dbReference>
<comment type="caution">
    <text evidence="6">Lacks conserved residue(s) required for the propagation of feature annotation.</text>
</comment>
<organism evidence="7 8">
    <name type="scientific">Erythranthe guttata</name>
    <name type="common">Yellow monkey flower</name>
    <name type="synonym">Mimulus guttatus</name>
    <dbReference type="NCBI Taxonomy" id="4155"/>
    <lineage>
        <taxon>Eukaryota</taxon>
        <taxon>Viridiplantae</taxon>
        <taxon>Streptophyta</taxon>
        <taxon>Embryophyta</taxon>
        <taxon>Tracheophyta</taxon>
        <taxon>Spermatophyta</taxon>
        <taxon>Magnoliopsida</taxon>
        <taxon>eudicotyledons</taxon>
        <taxon>Gunneridae</taxon>
        <taxon>Pentapetalae</taxon>
        <taxon>asterids</taxon>
        <taxon>lamiids</taxon>
        <taxon>Lamiales</taxon>
        <taxon>Phrymaceae</taxon>
        <taxon>Erythranthe</taxon>
    </lineage>
</organism>
<evidence type="ECO:0000256" key="3">
    <source>
        <dbReference type="ARBA" id="ARBA00022692"/>
    </source>
</evidence>
<accession>A0A022QTK4</accession>
<evidence type="ECO:0000313" key="8">
    <source>
        <dbReference type="Proteomes" id="UP000030748"/>
    </source>
</evidence>
<dbReference type="GO" id="GO:0005774">
    <property type="term" value="C:vacuolar membrane"/>
    <property type="evidence" value="ECO:0000318"/>
    <property type="project" value="GO_Central"/>
</dbReference>
<evidence type="ECO:0000256" key="2">
    <source>
        <dbReference type="ARBA" id="ARBA00010199"/>
    </source>
</evidence>
<dbReference type="GO" id="GO:1990961">
    <property type="term" value="P:xenobiotic detoxification by transmembrane export across the plasma membrane"/>
    <property type="evidence" value="ECO:0007669"/>
    <property type="project" value="InterPro"/>
</dbReference>
<feature type="non-terminal residue" evidence="7">
    <location>
        <position position="1"/>
    </location>
</feature>
<dbReference type="InterPro" id="IPR045069">
    <property type="entry name" value="MATE_euk"/>
</dbReference>
<keyword evidence="8" id="KW-1185">Reference proteome</keyword>
<feature type="transmembrane region" description="Helical" evidence="6">
    <location>
        <begin position="147"/>
        <end position="164"/>
    </location>
</feature>
<dbReference type="eggNOG" id="KOG1347">
    <property type="taxonomic scope" value="Eukaryota"/>
</dbReference>
<keyword evidence="3 6" id="KW-0812">Transmembrane</keyword>
<feature type="transmembrane region" description="Helical" evidence="6">
    <location>
        <begin position="110"/>
        <end position="127"/>
    </location>
</feature>
<name>A0A022QTK4_ERYGU</name>
<dbReference type="GO" id="GO:0022857">
    <property type="term" value="F:transmembrane transporter activity"/>
    <property type="evidence" value="ECO:0000318"/>
    <property type="project" value="GO_Central"/>
</dbReference>
<feature type="transmembrane region" description="Helical" evidence="6">
    <location>
        <begin position="325"/>
        <end position="348"/>
    </location>
</feature>
<comment type="subcellular location">
    <subcellularLocation>
        <location evidence="1">Membrane</location>
        <topology evidence="1">Multi-pass membrane protein</topology>
    </subcellularLocation>
</comment>
<evidence type="ECO:0000256" key="6">
    <source>
        <dbReference type="RuleBase" id="RU004914"/>
    </source>
</evidence>
<dbReference type="NCBIfam" id="TIGR00797">
    <property type="entry name" value="matE"/>
    <property type="match status" value="1"/>
</dbReference>
<gene>
    <name evidence="7" type="ORF">MIMGU_mgv1a023413mg</name>
</gene>
<keyword evidence="4 6" id="KW-1133">Transmembrane helix</keyword>
<dbReference type="GO" id="GO:0015297">
    <property type="term" value="F:antiporter activity"/>
    <property type="evidence" value="ECO:0007669"/>
    <property type="project" value="InterPro"/>
</dbReference>
<evidence type="ECO:0000313" key="7">
    <source>
        <dbReference type="EMBL" id="EYU30643.1"/>
    </source>
</evidence>
<keyword evidence="5 6" id="KW-0472">Membrane</keyword>
<dbReference type="PANTHER" id="PTHR11206">
    <property type="entry name" value="MULTIDRUG RESISTANCE PROTEIN"/>
    <property type="match status" value="1"/>
</dbReference>
<dbReference type="Proteomes" id="UP000030748">
    <property type="component" value="Unassembled WGS sequence"/>
</dbReference>
<dbReference type="GO" id="GO:0042910">
    <property type="term" value="F:xenobiotic transmembrane transporter activity"/>
    <property type="evidence" value="ECO:0007669"/>
    <property type="project" value="InterPro"/>
</dbReference>
<dbReference type="Pfam" id="PF01554">
    <property type="entry name" value="MatE"/>
    <property type="match status" value="2"/>
</dbReference>
<protein>
    <recommendedName>
        <fullName evidence="6">Protein DETOXIFICATION</fullName>
    </recommendedName>
    <alternativeName>
        <fullName evidence="6">Multidrug and toxic compound extrusion protein</fullName>
    </alternativeName>
</protein>
<evidence type="ECO:0000256" key="4">
    <source>
        <dbReference type="ARBA" id="ARBA00022989"/>
    </source>
</evidence>
<evidence type="ECO:0000256" key="5">
    <source>
        <dbReference type="ARBA" id="ARBA00023136"/>
    </source>
</evidence>